<comment type="similarity">
    <text evidence="1 5">Belongs to the ModE family.</text>
</comment>
<dbReference type="InterPro" id="IPR051815">
    <property type="entry name" value="Molybdate_resp_trans_reg"/>
</dbReference>
<dbReference type="SUPFAM" id="SSF50331">
    <property type="entry name" value="MOP-like"/>
    <property type="match status" value="1"/>
</dbReference>
<sequence>MNQRALSAHHLGYAQADKRLHILQLVGLHGSISQAARAAGISYKAAWQAIHTLTNLAGTPLVDSAVGGSGGGGARLTPAGERLLDAAHQMDAARRDVLDRFNEPSSTALAGPRTSMRNLLPCRVARLESDGARDPMVRAVLALADGSQLVSMITRESAELLGLAPELPVLALCKATAVRVTAPTADEGARRKEGAEVVNQLAGKIERLSRGVQRDEAVVTLGSGLQLTGFAARPHRLRTGSRVVAALDESAVVIALAS</sequence>
<evidence type="ECO:0000259" key="6">
    <source>
        <dbReference type="PROSITE" id="PS51866"/>
    </source>
</evidence>
<keyword evidence="8" id="KW-1185">Reference proteome</keyword>
<organism evidence="7 8">
    <name type="scientific">Ottowia oryzae</name>
    <dbReference type="NCBI Taxonomy" id="2109914"/>
    <lineage>
        <taxon>Bacteria</taxon>
        <taxon>Pseudomonadati</taxon>
        <taxon>Pseudomonadota</taxon>
        <taxon>Betaproteobacteria</taxon>
        <taxon>Burkholderiales</taxon>
        <taxon>Comamonadaceae</taxon>
        <taxon>Ottowia</taxon>
    </lineage>
</organism>
<name>A0A2S0ME63_9BURK</name>
<accession>A0A2S0ME63</accession>
<dbReference type="Pfam" id="PF03459">
    <property type="entry name" value="TOBE"/>
    <property type="match status" value="1"/>
</dbReference>
<dbReference type="Proteomes" id="UP000239709">
    <property type="component" value="Chromosome"/>
</dbReference>
<dbReference type="Pfam" id="PF00126">
    <property type="entry name" value="HTH_1"/>
    <property type="match status" value="1"/>
</dbReference>
<reference evidence="7 8" key="1">
    <citation type="submission" date="2018-03" db="EMBL/GenBank/DDBJ databases">
        <title>Genome sequencing of Ottowia sp.</title>
        <authorList>
            <person name="Kim S.-J."/>
            <person name="Heo J."/>
            <person name="Kwon S.-W."/>
        </authorList>
    </citation>
    <scope>NUCLEOTIDE SEQUENCE [LARGE SCALE GENOMIC DNA]</scope>
    <source>
        <strain evidence="7 8">KADR8-3</strain>
    </source>
</reference>
<dbReference type="InterPro" id="IPR005116">
    <property type="entry name" value="Transp-assoc_OB_typ1"/>
</dbReference>
<dbReference type="EMBL" id="CP027666">
    <property type="protein sequence ID" value="AVO34158.1"/>
    <property type="molecule type" value="Genomic_DNA"/>
</dbReference>
<feature type="domain" description="Mop" evidence="6">
    <location>
        <begin position="113"/>
        <end position="182"/>
    </location>
</feature>
<evidence type="ECO:0000256" key="2">
    <source>
        <dbReference type="ARBA" id="ARBA00022448"/>
    </source>
</evidence>
<dbReference type="InterPro" id="IPR036388">
    <property type="entry name" value="WH-like_DNA-bd_sf"/>
</dbReference>
<keyword evidence="2 5" id="KW-0813">Transport</keyword>
<gene>
    <name evidence="7" type="ORF">C6570_07825</name>
</gene>
<evidence type="ECO:0000256" key="4">
    <source>
        <dbReference type="ARBA" id="ARBA00022737"/>
    </source>
</evidence>
<dbReference type="SUPFAM" id="SSF46785">
    <property type="entry name" value="Winged helix' DNA-binding domain"/>
    <property type="match status" value="1"/>
</dbReference>
<dbReference type="GO" id="GO:0030151">
    <property type="term" value="F:molybdenum ion binding"/>
    <property type="evidence" value="ECO:0007669"/>
    <property type="project" value="UniProtKB-UniRule"/>
</dbReference>
<evidence type="ECO:0000256" key="1">
    <source>
        <dbReference type="ARBA" id="ARBA00008110"/>
    </source>
</evidence>
<dbReference type="InterPro" id="IPR036390">
    <property type="entry name" value="WH_DNA-bd_sf"/>
</dbReference>
<keyword evidence="3 5" id="KW-0500">Molybdenum</keyword>
<dbReference type="GO" id="GO:0015689">
    <property type="term" value="P:molybdate ion transport"/>
    <property type="evidence" value="ECO:0007669"/>
    <property type="project" value="UniProtKB-UniRule"/>
</dbReference>
<dbReference type="Gene3D" id="2.40.50.100">
    <property type="match status" value="1"/>
</dbReference>
<dbReference type="InterPro" id="IPR016462">
    <property type="entry name" value="ModE"/>
</dbReference>
<dbReference type="PANTHER" id="PTHR30432">
    <property type="entry name" value="TRANSCRIPTIONAL REGULATOR MODE"/>
    <property type="match status" value="1"/>
</dbReference>
<proteinExistence type="inferred from homology"/>
<dbReference type="GO" id="GO:0003700">
    <property type="term" value="F:DNA-binding transcription factor activity"/>
    <property type="evidence" value="ECO:0007669"/>
    <property type="project" value="InterPro"/>
</dbReference>
<dbReference type="OrthoDB" id="9800709at2"/>
<keyword evidence="4" id="KW-0677">Repeat</keyword>
<evidence type="ECO:0000256" key="3">
    <source>
        <dbReference type="ARBA" id="ARBA00022505"/>
    </source>
</evidence>
<dbReference type="InterPro" id="IPR000847">
    <property type="entry name" value="LysR_HTH_N"/>
</dbReference>
<dbReference type="InterPro" id="IPR004606">
    <property type="entry name" value="Mop_domain"/>
</dbReference>
<evidence type="ECO:0000256" key="5">
    <source>
        <dbReference type="PIRNR" id="PIRNR005763"/>
    </source>
</evidence>
<evidence type="ECO:0000313" key="8">
    <source>
        <dbReference type="Proteomes" id="UP000239709"/>
    </source>
</evidence>
<dbReference type="Gene3D" id="1.10.10.10">
    <property type="entry name" value="Winged helix-like DNA-binding domain superfamily/Winged helix DNA-binding domain"/>
    <property type="match status" value="1"/>
</dbReference>
<dbReference type="PROSITE" id="PS51866">
    <property type="entry name" value="MOP"/>
    <property type="match status" value="1"/>
</dbReference>
<dbReference type="PIRSF" id="PIRSF005763">
    <property type="entry name" value="Txn_reg_ModE"/>
    <property type="match status" value="1"/>
</dbReference>
<dbReference type="PANTHER" id="PTHR30432:SF1">
    <property type="entry name" value="DNA-BINDING TRANSCRIPTIONAL DUAL REGULATOR MODE"/>
    <property type="match status" value="1"/>
</dbReference>
<evidence type="ECO:0000313" key="7">
    <source>
        <dbReference type="EMBL" id="AVO34158.1"/>
    </source>
</evidence>
<dbReference type="InterPro" id="IPR008995">
    <property type="entry name" value="Mo/tungstate-bd_C_term_dom"/>
</dbReference>
<dbReference type="KEGG" id="otk:C6570_07825"/>
<dbReference type="RefSeq" id="WP_106702713.1">
    <property type="nucleotide sequence ID" value="NZ_CP027666.1"/>
</dbReference>
<protein>
    <submittedName>
        <fullName evidence="7">ModE family transcriptional regulator</fullName>
    </submittedName>
</protein>
<dbReference type="AlphaFoldDB" id="A0A2S0ME63"/>